<dbReference type="EMBL" id="FNVB01000008">
    <property type="protein sequence ID" value="SEG89983.1"/>
    <property type="molecule type" value="Genomic_DNA"/>
</dbReference>
<evidence type="ECO:0000313" key="2">
    <source>
        <dbReference type="EMBL" id="SEG89983.1"/>
    </source>
</evidence>
<evidence type="ECO:0000313" key="3">
    <source>
        <dbReference type="EMBL" id="SFD88418.1"/>
    </source>
</evidence>
<accession>A0A1H6DYT7</accession>
<reference evidence="4 5" key="2">
    <citation type="submission" date="2016-10" db="EMBL/GenBank/DDBJ databases">
        <authorList>
            <person name="Varghese N."/>
            <person name="Submissions S."/>
        </authorList>
    </citation>
    <scope>NUCLEOTIDE SEQUENCE [LARGE SCALE GENOMIC DNA]</scope>
    <source>
        <strain evidence="5">ATCC 20501</strain>
        <strain evidence="3 4">CGMCC 4.3529</strain>
    </source>
</reference>
<feature type="transmembrane region" description="Helical" evidence="1">
    <location>
        <begin position="57"/>
        <end position="80"/>
    </location>
</feature>
<keyword evidence="1" id="KW-0812">Transmembrane</keyword>
<keyword evidence="4" id="KW-1185">Reference proteome</keyword>
<reference evidence="2" key="1">
    <citation type="submission" date="2016-10" db="EMBL/GenBank/DDBJ databases">
        <authorList>
            <person name="de Groot N.N."/>
        </authorList>
    </citation>
    <scope>NUCLEOTIDE SEQUENCE [LARGE SCALE GENOMIC DNA]</scope>
    <source>
        <strain evidence="2">ATCC 20501</strain>
    </source>
</reference>
<dbReference type="RefSeq" id="WP_093354033.1">
    <property type="nucleotide sequence ID" value="NZ_FNVB01000008.1"/>
</dbReference>
<dbReference type="Proteomes" id="UP000236729">
    <property type="component" value="Unassembled WGS sequence"/>
</dbReference>
<proteinExistence type="predicted"/>
<keyword evidence="1" id="KW-0472">Membrane</keyword>
<protein>
    <submittedName>
        <fullName evidence="2">Uncharacterized protein</fullName>
    </submittedName>
</protein>
<accession>A0A1I1W219</accession>
<evidence type="ECO:0000256" key="1">
    <source>
        <dbReference type="SAM" id="Phobius"/>
    </source>
</evidence>
<dbReference type="EMBL" id="FOME01000007">
    <property type="protein sequence ID" value="SFD88418.1"/>
    <property type="molecule type" value="Genomic_DNA"/>
</dbReference>
<gene>
    <name evidence="2" type="ORF">SAMN02982929_05123</name>
    <name evidence="3" type="ORF">SAMN05216506_10796</name>
</gene>
<feature type="transmembrane region" description="Helical" evidence="1">
    <location>
        <begin position="92"/>
        <end position="125"/>
    </location>
</feature>
<keyword evidence="1" id="KW-1133">Transmembrane helix</keyword>
<dbReference type="AlphaFoldDB" id="A0A1H6DYT7"/>
<evidence type="ECO:0000313" key="4">
    <source>
        <dbReference type="Proteomes" id="UP000199690"/>
    </source>
</evidence>
<name>A0A1H6DYT7_9PSEU</name>
<evidence type="ECO:0000313" key="5">
    <source>
        <dbReference type="Proteomes" id="UP000236729"/>
    </source>
</evidence>
<sequence>MAAPRQLRYAVVLWWTVAILLLLQAGLMWSGRAELVQQLAVQQQLAPADAAGRAQQMILANTGIAVVLAAAYLGFGMALFKRRSWARIGLSAFALLHLVLVLGSGAVFSVHTILLVLGGTAAVLLWRAQSTEWLTGER</sequence>
<dbReference type="Proteomes" id="UP000199690">
    <property type="component" value="Unassembled WGS sequence"/>
</dbReference>
<organism evidence="2 5">
    <name type="scientific">Saccharopolyspora kobensis</name>
    <dbReference type="NCBI Taxonomy" id="146035"/>
    <lineage>
        <taxon>Bacteria</taxon>
        <taxon>Bacillati</taxon>
        <taxon>Actinomycetota</taxon>
        <taxon>Actinomycetes</taxon>
        <taxon>Pseudonocardiales</taxon>
        <taxon>Pseudonocardiaceae</taxon>
        <taxon>Saccharopolyspora</taxon>
    </lineage>
</organism>